<feature type="non-terminal residue" evidence="2">
    <location>
        <position position="63"/>
    </location>
</feature>
<dbReference type="PANTHER" id="PTHR43337">
    <property type="entry name" value="XANTHINE/URACIL PERMEASE C887.17-RELATED"/>
    <property type="match status" value="1"/>
</dbReference>
<reference evidence="2 3" key="1">
    <citation type="journal article" date="2018" name="Front. Plant Sci.">
        <title>Red Clover (Trifolium pratense) and Zigzag Clover (T. medium) - A Picture of Genomic Similarities and Differences.</title>
        <authorList>
            <person name="Dluhosova J."/>
            <person name="Istvanek J."/>
            <person name="Nedelnik J."/>
            <person name="Repkova J."/>
        </authorList>
    </citation>
    <scope>NUCLEOTIDE SEQUENCE [LARGE SCALE GENOMIC DNA]</scope>
    <source>
        <strain evidence="3">cv. 10/8</strain>
        <tissue evidence="2">Leaf</tissue>
    </source>
</reference>
<comment type="caution">
    <text evidence="2">The sequence shown here is derived from an EMBL/GenBank/DDBJ whole genome shotgun (WGS) entry which is preliminary data.</text>
</comment>
<name>A0A392TGI3_9FABA</name>
<dbReference type="GO" id="GO:0015853">
    <property type="term" value="P:adenine transport"/>
    <property type="evidence" value="ECO:0007669"/>
    <property type="project" value="TreeGrafter"/>
</dbReference>
<protein>
    <submittedName>
        <fullName evidence="2">Adenine/guanine permease AZG1-like</fullName>
    </submittedName>
</protein>
<keyword evidence="3" id="KW-1185">Reference proteome</keyword>
<dbReference type="GO" id="GO:0005345">
    <property type="term" value="F:purine nucleobase transmembrane transporter activity"/>
    <property type="evidence" value="ECO:0007669"/>
    <property type="project" value="TreeGrafter"/>
</dbReference>
<dbReference type="Proteomes" id="UP000265520">
    <property type="component" value="Unassembled WGS sequence"/>
</dbReference>
<evidence type="ECO:0000313" key="3">
    <source>
        <dbReference type="Proteomes" id="UP000265520"/>
    </source>
</evidence>
<sequence length="63" mass="6541">MARFAGFTDEKGDFEGQYFAFMSDATSIVVGSLLGTSPVTAFIESSTGIREGGRTGITALTVA</sequence>
<evidence type="ECO:0000313" key="2">
    <source>
        <dbReference type="EMBL" id="MCI60231.1"/>
    </source>
</evidence>
<dbReference type="EMBL" id="LXQA010577942">
    <property type="protein sequence ID" value="MCI60231.1"/>
    <property type="molecule type" value="Genomic_DNA"/>
</dbReference>
<organism evidence="2 3">
    <name type="scientific">Trifolium medium</name>
    <dbReference type="NCBI Taxonomy" id="97028"/>
    <lineage>
        <taxon>Eukaryota</taxon>
        <taxon>Viridiplantae</taxon>
        <taxon>Streptophyta</taxon>
        <taxon>Embryophyta</taxon>
        <taxon>Tracheophyta</taxon>
        <taxon>Spermatophyta</taxon>
        <taxon>Magnoliopsida</taxon>
        <taxon>eudicotyledons</taxon>
        <taxon>Gunneridae</taxon>
        <taxon>Pentapetalae</taxon>
        <taxon>rosids</taxon>
        <taxon>fabids</taxon>
        <taxon>Fabales</taxon>
        <taxon>Fabaceae</taxon>
        <taxon>Papilionoideae</taxon>
        <taxon>50 kb inversion clade</taxon>
        <taxon>NPAAA clade</taxon>
        <taxon>Hologalegina</taxon>
        <taxon>IRL clade</taxon>
        <taxon>Trifolieae</taxon>
        <taxon>Trifolium</taxon>
    </lineage>
</organism>
<accession>A0A392TGI3</accession>
<proteinExistence type="predicted"/>
<dbReference type="InterPro" id="IPR045018">
    <property type="entry name" value="Azg-like"/>
</dbReference>
<evidence type="ECO:0000256" key="1">
    <source>
        <dbReference type="ARBA" id="ARBA00022448"/>
    </source>
</evidence>
<dbReference type="GO" id="GO:0005886">
    <property type="term" value="C:plasma membrane"/>
    <property type="evidence" value="ECO:0007669"/>
    <property type="project" value="TreeGrafter"/>
</dbReference>
<dbReference type="GO" id="GO:0015854">
    <property type="term" value="P:guanine transport"/>
    <property type="evidence" value="ECO:0007669"/>
    <property type="project" value="TreeGrafter"/>
</dbReference>
<dbReference type="AlphaFoldDB" id="A0A392TGI3"/>
<dbReference type="PANTHER" id="PTHR43337:SF19">
    <property type="entry name" value="ADENINE_GUANINE PERMEASE AZG1"/>
    <property type="match status" value="1"/>
</dbReference>
<keyword evidence="1" id="KW-0813">Transport</keyword>